<feature type="domain" description="Phosphatidic acid phosphatase type 2/haloperoxidase" evidence="1">
    <location>
        <begin position="334"/>
        <end position="425"/>
    </location>
</feature>
<reference evidence="2 3" key="1">
    <citation type="journal article" date="2012" name="BMC Genomics">
        <title>Complete genome sequence of Saccharothrix espanaensis DSM 44229T and comparison to the other completely sequenced Pseudonocardiaceae.</title>
        <authorList>
            <person name="Strobel T."/>
            <person name="Al-Dilaimi A."/>
            <person name="Blom J."/>
            <person name="Gessner A."/>
            <person name="Kalinowski J."/>
            <person name="Luzhetska M."/>
            <person name="Puhler A."/>
            <person name="Szczepanowski R."/>
            <person name="Bechthold A."/>
            <person name="Ruckert C."/>
        </authorList>
    </citation>
    <scope>NUCLEOTIDE SEQUENCE [LARGE SCALE GENOMIC DNA]</scope>
    <source>
        <strain evidence="3">ATCC 51144 / DSM 44229 / JCM 9112 / NBRC 15066 / NRRL 15764</strain>
    </source>
</reference>
<proteinExistence type="predicted"/>
<accession>K0JYE2</accession>
<dbReference type="KEGG" id="sesp:BN6_30350"/>
<dbReference type="Proteomes" id="UP000006281">
    <property type="component" value="Chromosome"/>
</dbReference>
<name>K0JYE2_SACES</name>
<dbReference type="PANTHER" id="PTHR34599">
    <property type="entry name" value="PEROXIDASE-RELATED"/>
    <property type="match status" value="1"/>
</dbReference>
<dbReference type="EMBL" id="HE804045">
    <property type="protein sequence ID" value="CCH30342.1"/>
    <property type="molecule type" value="Genomic_DNA"/>
</dbReference>
<dbReference type="BioCyc" id="SESP1179773:BN6_RS41930-MONOMER"/>
<keyword evidence="3" id="KW-1185">Reference proteome</keyword>
<dbReference type="eggNOG" id="COG0671">
    <property type="taxonomic scope" value="Bacteria"/>
</dbReference>
<dbReference type="OrthoDB" id="103227at2"/>
<dbReference type="InterPro" id="IPR052559">
    <property type="entry name" value="V-haloperoxidase"/>
</dbReference>
<dbReference type="InterPro" id="IPR036938">
    <property type="entry name" value="PAP2/HPO_sf"/>
</dbReference>
<evidence type="ECO:0000259" key="1">
    <source>
        <dbReference type="Pfam" id="PF01569"/>
    </source>
</evidence>
<dbReference type="RefSeq" id="WP_015100454.1">
    <property type="nucleotide sequence ID" value="NC_019673.1"/>
</dbReference>
<organism evidence="2 3">
    <name type="scientific">Saccharothrix espanaensis (strain ATCC 51144 / DSM 44229 / JCM 9112 / NBRC 15066 / NRRL 15764)</name>
    <dbReference type="NCBI Taxonomy" id="1179773"/>
    <lineage>
        <taxon>Bacteria</taxon>
        <taxon>Bacillati</taxon>
        <taxon>Actinomycetota</taxon>
        <taxon>Actinomycetes</taxon>
        <taxon>Pseudonocardiales</taxon>
        <taxon>Pseudonocardiaceae</taxon>
        <taxon>Saccharothrix</taxon>
    </lineage>
</organism>
<evidence type="ECO:0000313" key="3">
    <source>
        <dbReference type="Proteomes" id="UP000006281"/>
    </source>
</evidence>
<sequence>MGKGVSLVLAGVLAAGALVSPDAARGSAAVGDHVLFWGDVLKDAYRVSGGAPGPLARAGAMMHLAVYQASAGVPGRLGPINRNVAIDEAAHGVLTAVFNRTDYPTFSLDLRARYDVARAEAGADPDGWAAAYGRLQADTVVRARADDGWNDTTPYTPGTEPGAWRETNDALCVPGKAVTPNWGRVRPFELTDVASVVPAFPDGVRTYSQLLGNERYQARVTEVYQYGGAAPTGPADPPTLRAEDQTRIAWFWANDVNGTYKPPGHMLELTEAVSRVRGLGQAANALLFAEVAVALADASIASWHAKYLTPIDLWRPVDAVAVAYPGANWRPLSATSDNRTFSPCFPAWVSGHASFAGAWEGIMTKWFGENVDFTATTDDPHAKDQERVFHNFRDAALENALSRLYLGVHYRFDAGDGLDLGRAVADRVHGAVTALPAPVEHRVAPGTAVRTCPGATCAAVVTVDQLGAAGWSFCKKWGREADGWWYDVDVYWRGGKFVGWVPDDRTNLRHSYLGKCVY</sequence>
<dbReference type="PANTHER" id="PTHR34599:SF1">
    <property type="entry name" value="PHOSPHATIDIC ACID PHOSPHATASE TYPE 2_HALOPEROXIDASE DOMAIN-CONTAINING PROTEIN"/>
    <property type="match status" value="1"/>
</dbReference>
<dbReference type="CDD" id="cd03398">
    <property type="entry name" value="PAP2_haloperoxidase"/>
    <property type="match status" value="1"/>
</dbReference>
<dbReference type="InterPro" id="IPR000326">
    <property type="entry name" value="PAP2/HPO"/>
</dbReference>
<dbReference type="Pfam" id="PF01569">
    <property type="entry name" value="PAP2"/>
    <property type="match status" value="1"/>
</dbReference>
<dbReference type="Gene3D" id="1.10.606.20">
    <property type="match status" value="1"/>
</dbReference>
<dbReference type="HOGENOM" id="CLU_020920_1_0_11"/>
<protein>
    <submittedName>
        <fullName evidence="2">Putative secreted protein</fullName>
    </submittedName>
</protein>
<dbReference type="SUPFAM" id="SSF48317">
    <property type="entry name" value="Acid phosphatase/Vanadium-dependent haloperoxidase"/>
    <property type="match status" value="1"/>
</dbReference>
<dbReference type="STRING" id="1179773.BN6_30350"/>
<evidence type="ECO:0000313" key="2">
    <source>
        <dbReference type="EMBL" id="CCH30342.1"/>
    </source>
</evidence>
<dbReference type="PATRIC" id="fig|1179773.3.peg.3029"/>
<gene>
    <name evidence="2" type="ordered locus">BN6_30350</name>
</gene>
<dbReference type="AlphaFoldDB" id="K0JYE2"/>